<dbReference type="eggNOG" id="ENOG5031PVX">
    <property type="taxonomic scope" value="Bacteria"/>
</dbReference>
<dbReference type="OrthoDB" id="8018783at2"/>
<dbReference type="AlphaFoldDB" id="E6VC89"/>
<feature type="compositionally biased region" description="Polar residues" evidence="1">
    <location>
        <begin position="156"/>
        <end position="170"/>
    </location>
</feature>
<organism evidence="3 4">
    <name type="scientific">Rhodopseudomonas palustris (strain DX-1)</name>
    <dbReference type="NCBI Taxonomy" id="652103"/>
    <lineage>
        <taxon>Bacteria</taxon>
        <taxon>Pseudomonadati</taxon>
        <taxon>Pseudomonadota</taxon>
        <taxon>Alphaproteobacteria</taxon>
        <taxon>Hyphomicrobiales</taxon>
        <taxon>Nitrobacteraceae</taxon>
        <taxon>Rhodopseudomonas</taxon>
    </lineage>
</organism>
<keyword evidence="2" id="KW-0732">Signal</keyword>
<accession>E6VC89</accession>
<reference evidence="3" key="1">
    <citation type="submission" date="2010-12" db="EMBL/GenBank/DDBJ databases">
        <title>Complete sequence of Rhodopseudomonas palustris DX-1.</title>
        <authorList>
            <consortium name="US DOE Joint Genome Institute"/>
            <person name="Lucas S."/>
            <person name="Copeland A."/>
            <person name="Lapidus A."/>
            <person name="Cheng J.-F."/>
            <person name="Goodwin L."/>
            <person name="Pitluck S."/>
            <person name="Misra M."/>
            <person name="Chertkov O."/>
            <person name="Detter J.C."/>
            <person name="Han C."/>
            <person name="Tapia R."/>
            <person name="Land M."/>
            <person name="Hauser L."/>
            <person name="Kyrpides N."/>
            <person name="Ivanova N."/>
            <person name="Ovchinnikova G."/>
            <person name="Logan B."/>
            <person name="Oda Y."/>
            <person name="Harwood C."/>
            <person name="Woyke T."/>
        </authorList>
    </citation>
    <scope>NUCLEOTIDE SEQUENCE [LARGE SCALE GENOMIC DNA]</scope>
    <source>
        <strain evidence="3">DX-1</strain>
    </source>
</reference>
<dbReference type="BioCyc" id="RPAL652103:RPDX1_RS22695-MONOMER"/>
<dbReference type="HOGENOM" id="CLU_1140694_0_0_5"/>
<dbReference type="Proteomes" id="UP000001402">
    <property type="component" value="Chromosome"/>
</dbReference>
<name>E6VC89_RHOPX</name>
<evidence type="ECO:0000313" key="3">
    <source>
        <dbReference type="EMBL" id="ADU46142.1"/>
    </source>
</evidence>
<gene>
    <name evidence="3" type="ordered locus">Rpdx1_4592</name>
</gene>
<dbReference type="STRING" id="652103.Rpdx1_4592"/>
<proteinExistence type="predicted"/>
<feature type="chain" id="PRO_5003213744" evidence="2">
    <location>
        <begin position="43"/>
        <end position="238"/>
    </location>
</feature>
<feature type="region of interest" description="Disordered" evidence="1">
    <location>
        <begin position="185"/>
        <end position="220"/>
    </location>
</feature>
<dbReference type="KEGG" id="rpx:Rpdx1_4592"/>
<feature type="signal peptide" evidence="2">
    <location>
        <begin position="1"/>
        <end position="42"/>
    </location>
</feature>
<dbReference type="EMBL" id="CP002418">
    <property type="protein sequence ID" value="ADU46142.1"/>
    <property type="molecule type" value="Genomic_DNA"/>
</dbReference>
<feature type="region of interest" description="Disordered" evidence="1">
    <location>
        <begin position="87"/>
        <end position="170"/>
    </location>
</feature>
<evidence type="ECO:0000256" key="1">
    <source>
        <dbReference type="SAM" id="MobiDB-lite"/>
    </source>
</evidence>
<feature type="compositionally biased region" description="Low complexity" evidence="1">
    <location>
        <begin position="94"/>
        <end position="105"/>
    </location>
</feature>
<evidence type="ECO:0000256" key="2">
    <source>
        <dbReference type="SAM" id="SignalP"/>
    </source>
</evidence>
<evidence type="ECO:0000313" key="4">
    <source>
        <dbReference type="Proteomes" id="UP000001402"/>
    </source>
</evidence>
<sequence length="238" mass="25258" precursor="true">MRQTDSRLPTLDTSTAAMLRTVRLAAVAIGIGLVLTAGVAHAEDDGDDTTFEEKIIKGLMSGIGATNMENSGINYRERSPLVVPPKLDLPPPETAAAAAPAPNWPKDADLQRRKEIRAAESKAKPSPWESAQPLTPSQLKSVRAEAGKGGNDPMQPGNQQNNPMLSPSQLGFNGSLWSVFGGSKTETATFSGEPTRETLTQPPVGYQTPSSNYAYGTGPKEALGNKRIDIMTGKETSN</sequence>
<feature type="compositionally biased region" description="Basic and acidic residues" evidence="1">
    <location>
        <begin position="106"/>
        <end position="123"/>
    </location>
</feature>
<feature type="compositionally biased region" description="Polar residues" evidence="1">
    <location>
        <begin position="185"/>
        <end position="214"/>
    </location>
</feature>
<protein>
    <submittedName>
        <fullName evidence="3">Uncharacterized protein</fullName>
    </submittedName>
</protein>